<gene>
    <name evidence="14" type="ORF">R1sor_020435</name>
</gene>
<dbReference type="Gene3D" id="3.30.1490.80">
    <property type="match status" value="1"/>
</dbReference>
<keyword evidence="9" id="KW-0547">Nucleotide-binding</keyword>
<name>A0ABD3IFB2_9MARC</name>
<evidence type="ECO:0000256" key="12">
    <source>
        <dbReference type="ARBA" id="ARBA00030403"/>
    </source>
</evidence>
<dbReference type="SUPFAM" id="SSF56059">
    <property type="entry name" value="Glutathione synthetase ATP-binding domain-like"/>
    <property type="match status" value="1"/>
</dbReference>
<evidence type="ECO:0000256" key="4">
    <source>
        <dbReference type="ARBA" id="ARBA00011738"/>
    </source>
</evidence>
<evidence type="ECO:0000256" key="8">
    <source>
        <dbReference type="ARBA" id="ARBA00022723"/>
    </source>
</evidence>
<comment type="similarity">
    <text evidence="3">Belongs to the eukaryotic GSH synthase family.</text>
</comment>
<dbReference type="InterPro" id="IPR016185">
    <property type="entry name" value="PreATP-grasp_dom_sf"/>
</dbReference>
<evidence type="ECO:0000259" key="13">
    <source>
        <dbReference type="Pfam" id="PF03199"/>
    </source>
</evidence>
<dbReference type="GO" id="GO:0004363">
    <property type="term" value="F:glutathione synthase activity"/>
    <property type="evidence" value="ECO:0007669"/>
    <property type="project" value="UniProtKB-EC"/>
</dbReference>
<dbReference type="InterPro" id="IPR037013">
    <property type="entry name" value="GSH-S_sub-bd_sf"/>
</dbReference>
<dbReference type="InterPro" id="IPR004887">
    <property type="entry name" value="GSH_synth_subst-bd"/>
</dbReference>
<protein>
    <recommendedName>
        <fullName evidence="5">glutathione synthase</fullName>
        <ecNumber evidence="5">6.3.2.3</ecNumber>
    </recommendedName>
    <alternativeName>
        <fullName evidence="12">Glutathione synthase</fullName>
    </alternativeName>
</protein>
<dbReference type="AlphaFoldDB" id="A0ABD3IFB2"/>
<dbReference type="PANTHER" id="PTHR11130:SF0">
    <property type="entry name" value="GLUTATHIONE SYNTHETASE"/>
    <property type="match status" value="1"/>
</dbReference>
<comment type="cofactor">
    <cofactor evidence="1">
        <name>Mg(2+)</name>
        <dbReference type="ChEBI" id="CHEBI:18420"/>
    </cofactor>
</comment>
<dbReference type="EMBL" id="JBJQOH010000001">
    <property type="protein sequence ID" value="KAL3702413.1"/>
    <property type="molecule type" value="Genomic_DNA"/>
</dbReference>
<dbReference type="Proteomes" id="UP001633002">
    <property type="component" value="Unassembled WGS sequence"/>
</dbReference>
<comment type="subunit">
    <text evidence="4">Homodimer.</text>
</comment>
<evidence type="ECO:0000313" key="14">
    <source>
        <dbReference type="EMBL" id="KAL3702413.1"/>
    </source>
</evidence>
<dbReference type="GO" id="GO:0005524">
    <property type="term" value="F:ATP binding"/>
    <property type="evidence" value="ECO:0007669"/>
    <property type="project" value="UniProtKB-KW"/>
</dbReference>
<sequence>MLSSSLLLADGSITSCYVALPNGKVDALLSNALGDSRSAALVLNSKSGFKLFGGFTYGRRRKTLGLFARRAMETSTPREIEEAQFSESEALISLGVAEELIPEALVWASLHGLVVGDKSVENSGKIAGVGIAHVPFSLLPTPFPAKDFEKAVDLSTLFNELVDRVSLDVEFLKRALGQAQKADEFTGRLLKMYCMILDEGVKQDIRLGLHRSDYMLDVATGDLLQVEINTISCSYPGLGAVISGLHKHVVSEVEGTTRLRSSRVPENNVTDGFVKGLALAWKEVGNKNAVVLMIVQAQEWNMYDQHWLSYRLKELYGVRVIRRTLAQVHAQAKISADGTLVIDGRDVSVVYYRAGYTPNDYPSEVEWDARLLIERSSAVKCPSISYHLVGAKKIQQELASPGVLEKYIDDKQAVSKLRSSFAGLWGLEGAGSDSIIQRAIKEPHRFVLKPQREGGGNNTYGDDVATKLQELVADGGDGLAAFILMQRIFPAVHTSYLVRRGVYSAEKTVSELGIFGAYLRSGDRVILNEQSGHLMRTKVSHSNEGGVASLMMRRADEKMLGFNKWEKRWLQRAALHTFVDGKISSAFGT</sequence>
<keyword evidence="10" id="KW-0067">ATP-binding</keyword>
<dbReference type="Gene3D" id="3.40.50.1760">
    <property type="entry name" value="Glutathione synthase, substrate-binding domain superfamily, eukaryotic"/>
    <property type="match status" value="1"/>
</dbReference>
<dbReference type="Gene3D" id="3.30.1490.50">
    <property type="match status" value="1"/>
</dbReference>
<dbReference type="EC" id="6.3.2.3" evidence="5"/>
<dbReference type="InterPro" id="IPR014042">
    <property type="entry name" value="Glutathione_synthase_a-hlx"/>
</dbReference>
<evidence type="ECO:0000256" key="6">
    <source>
        <dbReference type="ARBA" id="ARBA00022598"/>
    </source>
</evidence>
<evidence type="ECO:0000256" key="5">
    <source>
        <dbReference type="ARBA" id="ARBA00012214"/>
    </source>
</evidence>
<dbReference type="InterPro" id="IPR014709">
    <property type="entry name" value="Glutathione_synthase_C_euk"/>
</dbReference>
<comment type="pathway">
    <text evidence="2">Sulfur metabolism; glutathione biosynthesis; glutathione from L-cysteine and L-glutamate: step 2/2.</text>
</comment>
<dbReference type="PANTHER" id="PTHR11130">
    <property type="entry name" value="GLUTATHIONE SYNTHETASE"/>
    <property type="match status" value="1"/>
</dbReference>
<keyword evidence="7" id="KW-0317">Glutathione biosynthesis</keyword>
<dbReference type="Gene3D" id="3.30.470.20">
    <property type="entry name" value="ATP-grasp fold, B domain"/>
    <property type="match status" value="1"/>
</dbReference>
<dbReference type="Pfam" id="PF03917">
    <property type="entry name" value="GSH_synth_ATP"/>
    <property type="match status" value="1"/>
</dbReference>
<evidence type="ECO:0000256" key="9">
    <source>
        <dbReference type="ARBA" id="ARBA00022741"/>
    </source>
</evidence>
<evidence type="ECO:0000256" key="11">
    <source>
        <dbReference type="ARBA" id="ARBA00022842"/>
    </source>
</evidence>
<evidence type="ECO:0000256" key="7">
    <source>
        <dbReference type="ARBA" id="ARBA00022684"/>
    </source>
</evidence>
<feature type="domain" description="Glutathione synthase substrate-binding" evidence="13">
    <location>
        <begin position="289"/>
        <end position="389"/>
    </location>
</feature>
<dbReference type="Pfam" id="PF03199">
    <property type="entry name" value="GSH_synthase"/>
    <property type="match status" value="1"/>
</dbReference>
<evidence type="ECO:0000256" key="10">
    <source>
        <dbReference type="ARBA" id="ARBA00022840"/>
    </source>
</evidence>
<keyword evidence="8" id="KW-0479">Metal-binding</keyword>
<proteinExistence type="inferred from homology"/>
<evidence type="ECO:0000313" key="15">
    <source>
        <dbReference type="Proteomes" id="UP001633002"/>
    </source>
</evidence>
<dbReference type="Gene3D" id="1.10.1080.10">
    <property type="entry name" value="Glutathione Synthetase, Chain A, domain 3"/>
    <property type="match status" value="1"/>
</dbReference>
<evidence type="ECO:0000256" key="2">
    <source>
        <dbReference type="ARBA" id="ARBA00004965"/>
    </source>
</evidence>
<keyword evidence="11" id="KW-0460">Magnesium</keyword>
<dbReference type="InterPro" id="IPR005615">
    <property type="entry name" value="Glutathione_synthase"/>
</dbReference>
<accession>A0ABD3IFB2</accession>
<keyword evidence="15" id="KW-1185">Reference proteome</keyword>
<dbReference type="FunFam" id="3.40.50.1760:FF:000001">
    <property type="entry name" value="Glutathione synthetase"/>
    <property type="match status" value="1"/>
</dbReference>
<dbReference type="SUPFAM" id="SSF52440">
    <property type="entry name" value="PreATP-grasp domain"/>
    <property type="match status" value="1"/>
</dbReference>
<comment type="caution">
    <text evidence="14">The sequence shown here is derived from an EMBL/GenBank/DDBJ whole genome shotgun (WGS) entry which is preliminary data.</text>
</comment>
<evidence type="ECO:0000256" key="1">
    <source>
        <dbReference type="ARBA" id="ARBA00001946"/>
    </source>
</evidence>
<reference evidence="14 15" key="1">
    <citation type="submission" date="2024-09" db="EMBL/GenBank/DDBJ databases">
        <title>Chromosome-scale assembly of Riccia sorocarpa.</title>
        <authorList>
            <person name="Paukszto L."/>
        </authorList>
    </citation>
    <scope>NUCLEOTIDE SEQUENCE [LARGE SCALE GENOMIC DNA]</scope>
    <source>
        <strain evidence="14">LP-2024</strain>
        <tissue evidence="14">Aerial parts of the thallus</tissue>
    </source>
</reference>
<dbReference type="GO" id="GO:0046872">
    <property type="term" value="F:metal ion binding"/>
    <property type="evidence" value="ECO:0007669"/>
    <property type="project" value="UniProtKB-KW"/>
</dbReference>
<keyword evidence="6" id="KW-0436">Ligase</keyword>
<organism evidence="14 15">
    <name type="scientific">Riccia sorocarpa</name>
    <dbReference type="NCBI Taxonomy" id="122646"/>
    <lineage>
        <taxon>Eukaryota</taxon>
        <taxon>Viridiplantae</taxon>
        <taxon>Streptophyta</taxon>
        <taxon>Embryophyta</taxon>
        <taxon>Marchantiophyta</taxon>
        <taxon>Marchantiopsida</taxon>
        <taxon>Marchantiidae</taxon>
        <taxon>Marchantiales</taxon>
        <taxon>Ricciaceae</taxon>
        <taxon>Riccia</taxon>
    </lineage>
</organism>
<evidence type="ECO:0000256" key="3">
    <source>
        <dbReference type="ARBA" id="ARBA00010385"/>
    </source>
</evidence>
<dbReference type="InterPro" id="IPR014049">
    <property type="entry name" value="Glutathione_synthase_N_euk"/>
</dbReference>
<dbReference type="NCBIfam" id="TIGR01986">
    <property type="entry name" value="glut_syn_euk"/>
    <property type="match status" value="1"/>
</dbReference>